<evidence type="ECO:0000256" key="10">
    <source>
        <dbReference type="ARBA" id="ARBA00023180"/>
    </source>
</evidence>
<evidence type="ECO:0000256" key="3">
    <source>
        <dbReference type="ARBA" id="ARBA00004987"/>
    </source>
</evidence>
<dbReference type="InterPro" id="IPR036962">
    <property type="entry name" value="Glyco_hydro_3_N_sf"/>
</dbReference>
<evidence type="ECO:0000256" key="1">
    <source>
        <dbReference type="ARBA" id="ARBA00000448"/>
    </source>
</evidence>
<evidence type="ECO:0000313" key="18">
    <source>
        <dbReference type="EMBL" id="CAK7235414.1"/>
    </source>
</evidence>
<dbReference type="InterPro" id="IPR002772">
    <property type="entry name" value="Glyco_hydro_3_C"/>
</dbReference>
<keyword evidence="16" id="KW-0472">Membrane</keyword>
<protein>
    <recommendedName>
        <fullName evidence="5 14">beta-glucosidase</fullName>
        <ecNumber evidence="5 14">3.2.1.21</ecNumber>
    </recommendedName>
</protein>
<comment type="subcellular location">
    <subcellularLocation>
        <location evidence="2">Secreted</location>
    </subcellularLocation>
</comment>
<feature type="transmembrane region" description="Helical" evidence="16">
    <location>
        <begin position="55"/>
        <end position="74"/>
    </location>
</feature>
<dbReference type="InterPro" id="IPR017853">
    <property type="entry name" value="GH"/>
</dbReference>
<keyword evidence="19" id="KW-1185">Reference proteome</keyword>
<dbReference type="InterPro" id="IPR026891">
    <property type="entry name" value="Fn3-like"/>
</dbReference>
<evidence type="ECO:0000256" key="5">
    <source>
        <dbReference type="ARBA" id="ARBA00012744"/>
    </source>
</evidence>
<name>A0ABP0CTF5_9PEZI</name>
<comment type="caution">
    <text evidence="18">The sequence shown here is derived from an EMBL/GenBank/DDBJ whole genome shotgun (WGS) entry which is preliminary data.</text>
</comment>
<keyword evidence="9" id="KW-0136">Cellulose degradation</keyword>
<reference evidence="18 19" key="1">
    <citation type="submission" date="2024-01" db="EMBL/GenBank/DDBJ databases">
        <authorList>
            <person name="Allen C."/>
            <person name="Tagirdzhanova G."/>
        </authorList>
    </citation>
    <scope>NUCLEOTIDE SEQUENCE [LARGE SCALE GENOMIC DNA]</scope>
</reference>
<dbReference type="Pfam" id="PF14310">
    <property type="entry name" value="Fn3-like"/>
    <property type="match status" value="1"/>
</dbReference>
<dbReference type="PROSITE" id="PS00775">
    <property type="entry name" value="GLYCOSYL_HYDROL_F3"/>
    <property type="match status" value="1"/>
</dbReference>
<evidence type="ECO:0000256" key="4">
    <source>
        <dbReference type="ARBA" id="ARBA00005336"/>
    </source>
</evidence>
<dbReference type="Pfam" id="PF01915">
    <property type="entry name" value="Glyco_hydro_3_C"/>
    <property type="match status" value="1"/>
</dbReference>
<dbReference type="Gene3D" id="3.20.20.300">
    <property type="entry name" value="Glycoside hydrolase, family 3, N-terminal domain"/>
    <property type="match status" value="1"/>
</dbReference>
<keyword evidence="7" id="KW-0732">Signal</keyword>
<evidence type="ECO:0000256" key="7">
    <source>
        <dbReference type="ARBA" id="ARBA00022729"/>
    </source>
</evidence>
<dbReference type="SUPFAM" id="SSF52279">
    <property type="entry name" value="Beta-D-glucan exohydrolase, C-terminal domain"/>
    <property type="match status" value="1"/>
</dbReference>
<dbReference type="SUPFAM" id="SSF51445">
    <property type="entry name" value="(Trans)glycosidases"/>
    <property type="match status" value="1"/>
</dbReference>
<dbReference type="PANTHER" id="PTHR42715:SF5">
    <property type="entry name" value="BETA-GLUCOSIDASE M-RELATED"/>
    <property type="match status" value="1"/>
</dbReference>
<keyword evidence="10" id="KW-0325">Glycoprotein</keyword>
<evidence type="ECO:0000256" key="15">
    <source>
        <dbReference type="SAM" id="MobiDB-lite"/>
    </source>
</evidence>
<dbReference type="Gene3D" id="3.40.50.1700">
    <property type="entry name" value="Glycoside hydrolase family 3 C-terminal domain"/>
    <property type="match status" value="1"/>
</dbReference>
<evidence type="ECO:0000256" key="11">
    <source>
        <dbReference type="ARBA" id="ARBA00023277"/>
    </source>
</evidence>
<accession>A0ABP0CTF5</accession>
<comment type="similarity">
    <text evidence="4 14">Belongs to the glycosyl hydrolase 3 family.</text>
</comment>
<dbReference type="SMART" id="SM01217">
    <property type="entry name" value="Fn3_like"/>
    <property type="match status" value="1"/>
</dbReference>
<keyword evidence="8 14" id="KW-0378">Hydrolase</keyword>
<evidence type="ECO:0000259" key="17">
    <source>
        <dbReference type="SMART" id="SM01217"/>
    </source>
</evidence>
<dbReference type="PRINTS" id="PR00133">
    <property type="entry name" value="GLHYDRLASE3"/>
</dbReference>
<dbReference type="InterPro" id="IPR019800">
    <property type="entry name" value="Glyco_hydro_3_AS"/>
</dbReference>
<evidence type="ECO:0000256" key="12">
    <source>
        <dbReference type="ARBA" id="ARBA00023295"/>
    </source>
</evidence>
<evidence type="ECO:0000313" key="19">
    <source>
        <dbReference type="Proteomes" id="UP001642406"/>
    </source>
</evidence>
<evidence type="ECO:0000256" key="14">
    <source>
        <dbReference type="RuleBase" id="RU361161"/>
    </source>
</evidence>
<dbReference type="Proteomes" id="UP001642406">
    <property type="component" value="Unassembled WGS sequence"/>
</dbReference>
<dbReference type="EC" id="3.2.1.21" evidence="5 14"/>
<evidence type="ECO:0000256" key="2">
    <source>
        <dbReference type="ARBA" id="ARBA00004613"/>
    </source>
</evidence>
<dbReference type="PANTHER" id="PTHR42715">
    <property type="entry name" value="BETA-GLUCOSIDASE"/>
    <property type="match status" value="1"/>
</dbReference>
<comment type="pathway">
    <text evidence="3 14">Glycan metabolism; cellulose degradation.</text>
</comment>
<keyword evidence="13 14" id="KW-0624">Polysaccharide degradation</keyword>
<evidence type="ECO:0000256" key="9">
    <source>
        <dbReference type="ARBA" id="ARBA00023001"/>
    </source>
</evidence>
<feature type="region of interest" description="Disordered" evidence="15">
    <location>
        <begin position="1"/>
        <end position="27"/>
    </location>
</feature>
<evidence type="ECO:0000256" key="13">
    <source>
        <dbReference type="ARBA" id="ARBA00023326"/>
    </source>
</evidence>
<keyword evidence="16" id="KW-0812">Transmembrane</keyword>
<keyword evidence="11 14" id="KW-0119">Carbohydrate metabolism</keyword>
<dbReference type="Gene3D" id="2.60.40.10">
    <property type="entry name" value="Immunoglobulins"/>
    <property type="match status" value="1"/>
</dbReference>
<dbReference type="EMBL" id="CAWUHC010000141">
    <property type="protein sequence ID" value="CAK7235414.1"/>
    <property type="molecule type" value="Genomic_DNA"/>
</dbReference>
<organism evidence="18 19">
    <name type="scientific">Sporothrix bragantina</name>
    <dbReference type="NCBI Taxonomy" id="671064"/>
    <lineage>
        <taxon>Eukaryota</taxon>
        <taxon>Fungi</taxon>
        <taxon>Dikarya</taxon>
        <taxon>Ascomycota</taxon>
        <taxon>Pezizomycotina</taxon>
        <taxon>Sordariomycetes</taxon>
        <taxon>Sordariomycetidae</taxon>
        <taxon>Ophiostomatales</taxon>
        <taxon>Ophiostomataceae</taxon>
        <taxon>Sporothrix</taxon>
    </lineage>
</organism>
<evidence type="ECO:0000256" key="8">
    <source>
        <dbReference type="ARBA" id="ARBA00022801"/>
    </source>
</evidence>
<dbReference type="InterPro" id="IPR001764">
    <property type="entry name" value="Glyco_hydro_3_N"/>
</dbReference>
<evidence type="ECO:0000256" key="16">
    <source>
        <dbReference type="SAM" id="Phobius"/>
    </source>
</evidence>
<dbReference type="Pfam" id="PF00933">
    <property type="entry name" value="Glyco_hydro_3"/>
    <property type="match status" value="1"/>
</dbReference>
<dbReference type="InterPro" id="IPR013783">
    <property type="entry name" value="Ig-like_fold"/>
</dbReference>
<keyword evidence="16" id="KW-1133">Transmembrane helix</keyword>
<gene>
    <name evidence="18" type="ORF">SBRCBS47491_009285</name>
</gene>
<keyword evidence="6" id="KW-0964">Secreted</keyword>
<proteinExistence type="inferred from homology"/>
<evidence type="ECO:0000256" key="6">
    <source>
        <dbReference type="ARBA" id="ARBA00022525"/>
    </source>
</evidence>
<dbReference type="InterPro" id="IPR050288">
    <property type="entry name" value="Cellulose_deg_GH3"/>
</dbReference>
<dbReference type="InterPro" id="IPR036881">
    <property type="entry name" value="Glyco_hydro_3_C_sf"/>
</dbReference>
<comment type="catalytic activity">
    <reaction evidence="1 14">
        <text>Hydrolysis of terminal, non-reducing beta-D-glucosyl residues with release of beta-D-glucose.</text>
        <dbReference type="EC" id="3.2.1.21"/>
    </reaction>
</comment>
<feature type="domain" description="Fibronectin type III-like" evidence="17">
    <location>
        <begin position="802"/>
        <end position="873"/>
    </location>
</feature>
<sequence>MATHSQKAVGFSSEKRPYSDNTVSGQTLASPDLDKTSWLASQRAKLSFLRTQRGLAFTVFSILLIVGGSLSRLASVCSHNNVNNNGDNSVLHARATLVTRDDDNATVVPGLITDDTYFYGESPPVYPSPDMTGVGTWVVAYNKAVALVSQMTLEEKVNLTGGVSPTNGCSGIIPGVPRLNFPGMCLSDAGNGLRATDFVNSWPSGIHVGASWNRDLALQRAIGMAGEFKKKGVNIMLGPVVGPVGRTVRGGRYWEGISVDPYLAGALVYETVTGTQQMGVITSTKHYIGNEQETNRNPLSSGVQSISSNIDDRTMHELYLWPFQDAVFAGSGNIMCSYNRLNNSDSCANSKALNGLLKTELGFQGFVVTDWYGQQSGVASALAGLDVAMPNSDFWGEYLVQAVKNGSVPESRVTDMATRLVASWYQMGQDTTIPVPGIGMSIDLTQPHPIVDARDPASKQILLDGAIEGHVLLKNSNNSLPLKMPKFLSVFGYSARAPDQNNFAGSSSAWTLGAESANVTDIVDGLIGSVVPNPLGIAPNGTIFFGGGSGANSLTTASAPFDALTDRAWKDGTQLFWDFTSQNPSVNAVSEACLVFGNVWASESFDRPALSDDYTDQLIANVASNCSNTIVVLHNAGVRIVDAWIDHPNVTALIFAHLPGQASGEALVSLLYGESNPSGKLPYTVANQASDYGAVLNPDLPEGIFGIFPQANFTEGVFIDYRRFDASNITPRYEFGFGLSYTTFSFANLGVRKATPVSDAETNLFAEYPTGTVRQGGQADLWDQLVTVTAEVQNTGSVEGAEVAQLYITLPGAGANSTPIRQLRGFDKTRLAVHETATVKFALTRRDLSYWDVVAQKWRLQAGTYTVSVGSSSRSLPLTGTFTIDGGLS</sequence>
<keyword evidence="12 14" id="KW-0326">Glycosidase</keyword>